<evidence type="ECO:0000313" key="3">
    <source>
        <dbReference type="Proteomes" id="UP000270296"/>
    </source>
</evidence>
<feature type="region of interest" description="Disordered" evidence="1">
    <location>
        <begin position="38"/>
        <end position="76"/>
    </location>
</feature>
<protein>
    <submittedName>
        <fullName evidence="2 4">Uncharacterized protein</fullName>
    </submittedName>
</protein>
<dbReference type="Proteomes" id="UP000270296">
    <property type="component" value="Unassembled WGS sequence"/>
</dbReference>
<evidence type="ECO:0000256" key="1">
    <source>
        <dbReference type="SAM" id="MobiDB-lite"/>
    </source>
</evidence>
<gene>
    <name evidence="2" type="ORF">SBAD_LOCUS12409</name>
</gene>
<reference evidence="4" key="1">
    <citation type="submission" date="2016-06" db="UniProtKB">
        <authorList>
            <consortium name="WormBaseParasite"/>
        </authorList>
    </citation>
    <scope>IDENTIFICATION</scope>
</reference>
<dbReference type="EMBL" id="UZAM01017684">
    <property type="protein sequence ID" value="VDP48040.1"/>
    <property type="molecule type" value="Genomic_DNA"/>
</dbReference>
<evidence type="ECO:0000313" key="4">
    <source>
        <dbReference type="WBParaSite" id="SBAD_0001281701-mRNA-1"/>
    </source>
</evidence>
<dbReference type="AlphaFoldDB" id="A0A183J961"/>
<dbReference type="WBParaSite" id="SBAD_0001281701-mRNA-1">
    <property type="protein sequence ID" value="SBAD_0001281701-mRNA-1"/>
    <property type="gene ID" value="SBAD_0001281701"/>
</dbReference>
<organism evidence="4">
    <name type="scientific">Soboliphyme baturini</name>
    <dbReference type="NCBI Taxonomy" id="241478"/>
    <lineage>
        <taxon>Eukaryota</taxon>
        <taxon>Metazoa</taxon>
        <taxon>Ecdysozoa</taxon>
        <taxon>Nematoda</taxon>
        <taxon>Enoplea</taxon>
        <taxon>Dorylaimia</taxon>
        <taxon>Dioctophymatida</taxon>
        <taxon>Dioctophymatoidea</taxon>
        <taxon>Soboliphymatidae</taxon>
        <taxon>Soboliphyme</taxon>
    </lineage>
</organism>
<proteinExistence type="predicted"/>
<sequence length="76" mass="8141">MKSKPRLRLQFNAYSPTPAEDEPLSLRYSAMAEAAFIRPRRPSASSSSSSSSGWPAGGGRGGGDQETIKTAANRFH</sequence>
<feature type="compositionally biased region" description="Gly residues" evidence="1">
    <location>
        <begin position="55"/>
        <end position="64"/>
    </location>
</feature>
<evidence type="ECO:0000313" key="2">
    <source>
        <dbReference type="EMBL" id="VDP48040.1"/>
    </source>
</evidence>
<feature type="compositionally biased region" description="Low complexity" evidence="1">
    <location>
        <begin position="42"/>
        <end position="54"/>
    </location>
</feature>
<feature type="region of interest" description="Disordered" evidence="1">
    <location>
        <begin position="1"/>
        <end position="21"/>
    </location>
</feature>
<keyword evidence="3" id="KW-1185">Reference proteome</keyword>
<name>A0A183J961_9BILA</name>
<reference evidence="2 3" key="2">
    <citation type="submission" date="2018-11" db="EMBL/GenBank/DDBJ databases">
        <authorList>
            <consortium name="Pathogen Informatics"/>
        </authorList>
    </citation>
    <scope>NUCLEOTIDE SEQUENCE [LARGE SCALE GENOMIC DNA]</scope>
</reference>
<accession>A0A183J961</accession>